<reference evidence="3 4" key="1">
    <citation type="submission" date="2016-11" db="EMBL/GenBank/DDBJ databases">
        <title>Study of marine rhodopsin-containing bacteria.</title>
        <authorList>
            <person name="Yoshizawa S."/>
            <person name="Kumagai Y."/>
            <person name="Kogure K."/>
        </authorList>
    </citation>
    <scope>NUCLEOTIDE SEQUENCE [LARGE SCALE GENOMIC DNA]</scope>
    <source>
        <strain evidence="3 4">SG-29</strain>
    </source>
</reference>
<dbReference type="AlphaFoldDB" id="A0A259TWN2"/>
<dbReference type="Proteomes" id="UP000216446">
    <property type="component" value="Unassembled WGS sequence"/>
</dbReference>
<feature type="chain" id="PRO_5012469569" description="Lipoprotein" evidence="2">
    <location>
        <begin position="24"/>
        <end position="315"/>
    </location>
</feature>
<dbReference type="InParanoid" id="A0A259TWN2"/>
<feature type="region of interest" description="Disordered" evidence="1">
    <location>
        <begin position="20"/>
        <end position="45"/>
    </location>
</feature>
<sequence length="315" mass="33435">MTVRTLALLVLASLAACSAPSDAPTEQQSSRQRPVAPLPPEASGDVAREAGLTPLQGDALRDLGVPILLPRMGAEWTAGEMETETEYGTSYEILWRRDDGACLYLFGSNDGLGGPEYPIVSAEVTLSALPRSPRYRVYRAADDPGATSAENWGPGTVVSDYVEAGDMSVWLISSAQDGCRPLALEEGASVLASLRPLDPGTLEEDSAFGSFEEADDVLVDFLTDVPVSAAPEADVEAFLSGWEASEVFVETLGDTASGTTVLATLLGYADDSVEGERLLLTFVPVSGGWELQSARRQVRCYAGRGHTTWSPEPCL</sequence>
<keyword evidence="2" id="KW-0732">Signal</keyword>
<protein>
    <recommendedName>
        <fullName evidence="5">Lipoprotein</fullName>
    </recommendedName>
</protein>
<feature type="signal peptide" evidence="2">
    <location>
        <begin position="1"/>
        <end position="23"/>
    </location>
</feature>
<dbReference type="PROSITE" id="PS51257">
    <property type="entry name" value="PROKAR_LIPOPROTEIN"/>
    <property type="match status" value="1"/>
</dbReference>
<dbReference type="RefSeq" id="WP_094546056.1">
    <property type="nucleotide sequence ID" value="NZ_MQWB01000001.1"/>
</dbReference>
<keyword evidence="4" id="KW-1185">Reference proteome</keyword>
<comment type="caution">
    <text evidence="3">The sequence shown here is derived from an EMBL/GenBank/DDBJ whole genome shotgun (WGS) entry which is preliminary data.</text>
</comment>
<organism evidence="3 4">
    <name type="scientific">Rubricoccus marinus</name>
    <dbReference type="NCBI Taxonomy" id="716817"/>
    <lineage>
        <taxon>Bacteria</taxon>
        <taxon>Pseudomonadati</taxon>
        <taxon>Rhodothermota</taxon>
        <taxon>Rhodothermia</taxon>
        <taxon>Rhodothermales</taxon>
        <taxon>Rubricoccaceae</taxon>
        <taxon>Rubricoccus</taxon>
    </lineage>
</organism>
<name>A0A259TWN2_9BACT</name>
<evidence type="ECO:0000313" key="4">
    <source>
        <dbReference type="Proteomes" id="UP000216446"/>
    </source>
</evidence>
<evidence type="ECO:0008006" key="5">
    <source>
        <dbReference type="Google" id="ProtNLM"/>
    </source>
</evidence>
<proteinExistence type="predicted"/>
<evidence type="ECO:0000313" key="3">
    <source>
        <dbReference type="EMBL" id="OZC02131.1"/>
    </source>
</evidence>
<gene>
    <name evidence="3" type="ORF">BSZ36_03500</name>
</gene>
<evidence type="ECO:0000256" key="2">
    <source>
        <dbReference type="SAM" id="SignalP"/>
    </source>
</evidence>
<dbReference type="OrthoDB" id="8550003at2"/>
<dbReference type="EMBL" id="MQWB01000001">
    <property type="protein sequence ID" value="OZC02131.1"/>
    <property type="molecule type" value="Genomic_DNA"/>
</dbReference>
<accession>A0A259TWN2</accession>
<evidence type="ECO:0000256" key="1">
    <source>
        <dbReference type="SAM" id="MobiDB-lite"/>
    </source>
</evidence>